<evidence type="ECO:0000256" key="1">
    <source>
        <dbReference type="ARBA" id="ARBA00006054"/>
    </source>
</evidence>
<dbReference type="PRINTS" id="PR00086">
    <property type="entry name" value="LLDHDRGNASE"/>
</dbReference>
<evidence type="ECO:0000259" key="7">
    <source>
        <dbReference type="Pfam" id="PF02866"/>
    </source>
</evidence>
<sequence>MARKVGIIGLGNVGSTLAGNLVRSGLVDELVLLDKREDKLFADQLDLEDSLATSPHYVKISTNDDSLLDDADVLVVAVGDIKAYFGDNPDRWVELNINIANAKEIAARLKATNFSGLIVVISNPCDAITTVLQRELAYPKEKIMGTGTLLDSSRLKNQLAKVSGLTPQSIQGYVLGEHGDSQFTAWSTVNLDQLGTVDQKGIEAAVRQGGQQVFNGKRYTNFAIASSAHLLLEAILTDSHQILPVSNYDEASDLYLSYPAIIGRHGVLGRVALSLDKVEEQKLKASAKAIKEKAFD</sequence>
<proteinExistence type="inferred from homology"/>
<feature type="domain" description="Lactate/malate dehydrogenase N-terminal" evidence="6">
    <location>
        <begin position="4"/>
        <end position="145"/>
    </location>
</feature>
<feature type="domain" description="Lactate/malate dehydrogenase C-terminal" evidence="7">
    <location>
        <begin position="148"/>
        <end position="293"/>
    </location>
</feature>
<comment type="similarity">
    <text evidence="1">Belongs to the LDH/MDH superfamily. LDH family.</text>
</comment>
<keyword evidence="2" id="KW-0021">Allosteric enzyme</keyword>
<dbReference type="InterPro" id="IPR036291">
    <property type="entry name" value="NAD(P)-bd_dom_sf"/>
</dbReference>
<evidence type="ECO:0000256" key="4">
    <source>
        <dbReference type="ARBA" id="ARBA00023002"/>
    </source>
</evidence>
<dbReference type="SUPFAM" id="SSF51735">
    <property type="entry name" value="NAD(P)-binding Rossmann-fold domains"/>
    <property type="match status" value="1"/>
</dbReference>
<dbReference type="PIRSF" id="PIRSF000102">
    <property type="entry name" value="Lac_mal_DH"/>
    <property type="match status" value="1"/>
</dbReference>
<keyword evidence="9" id="KW-1185">Reference proteome</keyword>
<dbReference type="Gene3D" id="3.90.110.10">
    <property type="entry name" value="Lactate dehydrogenase/glycoside hydrolase, family 4, C-terminal"/>
    <property type="match status" value="1"/>
</dbReference>
<dbReference type="PROSITE" id="PS00064">
    <property type="entry name" value="L_LDH"/>
    <property type="match status" value="1"/>
</dbReference>
<accession>A0ABM6W5V4</accession>
<evidence type="ECO:0000256" key="5">
    <source>
        <dbReference type="RuleBase" id="RU003369"/>
    </source>
</evidence>
<evidence type="ECO:0000313" key="8">
    <source>
        <dbReference type="EMBL" id="AWN20874.1"/>
    </source>
</evidence>
<dbReference type="InterPro" id="IPR001557">
    <property type="entry name" value="L-lactate/malate_DH"/>
</dbReference>
<name>A0ABM6W5V4_9STRE</name>
<evidence type="ECO:0000256" key="3">
    <source>
        <dbReference type="ARBA" id="ARBA00022553"/>
    </source>
</evidence>
<keyword evidence="4 5" id="KW-0560">Oxidoreductase</keyword>
<keyword evidence="3" id="KW-0597">Phosphoprotein</keyword>
<dbReference type="EMBL" id="CP029490">
    <property type="protein sequence ID" value="AWN20874.1"/>
    <property type="molecule type" value="Genomic_DNA"/>
</dbReference>
<dbReference type="GeneID" id="93924008"/>
<dbReference type="SUPFAM" id="SSF56327">
    <property type="entry name" value="LDH C-terminal domain-like"/>
    <property type="match status" value="1"/>
</dbReference>
<dbReference type="InterPro" id="IPR018177">
    <property type="entry name" value="L-lactate_DH_AS"/>
</dbReference>
<dbReference type="Proteomes" id="UP000245369">
    <property type="component" value="Chromosome"/>
</dbReference>
<evidence type="ECO:0000259" key="6">
    <source>
        <dbReference type="Pfam" id="PF00056"/>
    </source>
</evidence>
<dbReference type="Pfam" id="PF02866">
    <property type="entry name" value="Ldh_1_C"/>
    <property type="match status" value="1"/>
</dbReference>
<reference evidence="8 9" key="1">
    <citation type="submission" date="2018-05" db="EMBL/GenBank/DDBJ databases">
        <title>Complete genome sequences of Streptococcus sobrinus.</title>
        <authorList>
            <person name="Sales M."/>
            <person name="Jensen P.A."/>
        </authorList>
    </citation>
    <scope>NUCLEOTIDE SEQUENCE [LARGE SCALE GENOMIC DNA]</scope>
    <source>
        <strain evidence="8 9">SL1</strain>
    </source>
</reference>
<evidence type="ECO:0000313" key="9">
    <source>
        <dbReference type="Proteomes" id="UP000245369"/>
    </source>
</evidence>
<dbReference type="RefSeq" id="WP_002963151.1">
    <property type="nucleotide sequence ID" value="NZ_CP029490.1"/>
</dbReference>
<protein>
    <submittedName>
        <fullName evidence="8">Lactate dehydrogenase</fullName>
    </submittedName>
</protein>
<dbReference type="InterPro" id="IPR022383">
    <property type="entry name" value="Lactate/malate_DH_C"/>
</dbReference>
<dbReference type="PANTHER" id="PTHR43128:SF31">
    <property type="entry name" value="L-LACTATE DEHYDROGENASE"/>
    <property type="match status" value="1"/>
</dbReference>
<dbReference type="PANTHER" id="PTHR43128">
    <property type="entry name" value="L-2-HYDROXYCARBOXYLATE DEHYDROGENASE (NAD(P)(+))"/>
    <property type="match status" value="1"/>
</dbReference>
<dbReference type="InterPro" id="IPR015955">
    <property type="entry name" value="Lactate_DH/Glyco_Ohase_4_C"/>
</dbReference>
<dbReference type="Gene3D" id="3.40.50.720">
    <property type="entry name" value="NAD(P)-binding Rossmann-like Domain"/>
    <property type="match status" value="1"/>
</dbReference>
<dbReference type="InterPro" id="IPR001236">
    <property type="entry name" value="Lactate/malate_DH_N"/>
</dbReference>
<evidence type="ECO:0000256" key="2">
    <source>
        <dbReference type="ARBA" id="ARBA00022533"/>
    </source>
</evidence>
<dbReference type="Pfam" id="PF00056">
    <property type="entry name" value="Ldh_1_N"/>
    <property type="match status" value="1"/>
</dbReference>
<gene>
    <name evidence="8" type="ORF">DK182_05725</name>
</gene>
<organism evidence="8 9">
    <name type="scientific">Streptococcus sobrinus</name>
    <dbReference type="NCBI Taxonomy" id="1310"/>
    <lineage>
        <taxon>Bacteria</taxon>
        <taxon>Bacillati</taxon>
        <taxon>Bacillota</taxon>
        <taxon>Bacilli</taxon>
        <taxon>Lactobacillales</taxon>
        <taxon>Streptococcaceae</taxon>
        <taxon>Streptococcus</taxon>
    </lineage>
</organism>